<dbReference type="SUPFAM" id="SSF46785">
    <property type="entry name" value="Winged helix' DNA-binding domain"/>
    <property type="match status" value="1"/>
</dbReference>
<evidence type="ECO:0000256" key="1">
    <source>
        <dbReference type="ARBA" id="ARBA00023125"/>
    </source>
</evidence>
<dbReference type="GO" id="GO:0003677">
    <property type="term" value="F:DNA binding"/>
    <property type="evidence" value="ECO:0007669"/>
    <property type="project" value="UniProtKB-KW"/>
</dbReference>
<dbReference type="InterPro" id="IPR030489">
    <property type="entry name" value="TR_Rrf2-type_CS"/>
</dbReference>
<gene>
    <name evidence="2" type="ORF">LHGZ1_1544</name>
</gene>
<dbReference type="Gene3D" id="1.10.10.10">
    <property type="entry name" value="Winged helix-like DNA-binding domain superfamily/Winged helix DNA-binding domain"/>
    <property type="match status" value="1"/>
</dbReference>
<dbReference type="PROSITE" id="PS01332">
    <property type="entry name" value="HTH_RRF2_1"/>
    <property type="match status" value="1"/>
</dbReference>
<sequence>MRLNAFTDYCLRTLIYLAIQPEGRATRAQIAASYSVSDNHLMKVVHFLGKAGLIETLRGRGGGIRLAGDPADIRIGALVRLCEDNVPIVECFDEGSSLCRIDGVCLLKRALFEAREAMYGALDCYTLADLTANHTVLTVRLGLPTRLPAA</sequence>
<dbReference type="RefSeq" id="WP_088860707.1">
    <property type="nucleotide sequence ID" value="NZ_CP022115.1"/>
</dbReference>
<accession>A0A248LIL8</accession>
<dbReference type="EMBL" id="CP022115">
    <property type="protein sequence ID" value="ASJ24375.1"/>
    <property type="molecule type" value="Genomic_DNA"/>
</dbReference>
<dbReference type="PANTHER" id="PTHR33221:SF4">
    <property type="entry name" value="HTH-TYPE TRANSCRIPTIONAL REPRESSOR NSRR"/>
    <property type="match status" value="1"/>
</dbReference>
<dbReference type="InterPro" id="IPR036390">
    <property type="entry name" value="WH_DNA-bd_sf"/>
</dbReference>
<dbReference type="AlphaFoldDB" id="A0A248LIL8"/>
<protein>
    <submittedName>
        <fullName evidence="2">BadM/Rrf2 family transcriptional regulator</fullName>
    </submittedName>
</protein>
<dbReference type="GO" id="GO:0003700">
    <property type="term" value="F:DNA-binding transcription factor activity"/>
    <property type="evidence" value="ECO:0007669"/>
    <property type="project" value="TreeGrafter"/>
</dbReference>
<proteinExistence type="predicted"/>
<evidence type="ECO:0000313" key="2">
    <source>
        <dbReference type="EMBL" id="ASJ24375.1"/>
    </source>
</evidence>
<dbReference type="Proteomes" id="UP000197424">
    <property type="component" value="Chromosome"/>
</dbReference>
<dbReference type="Pfam" id="PF02082">
    <property type="entry name" value="Rrf2"/>
    <property type="match status" value="1"/>
</dbReference>
<dbReference type="GO" id="GO:0005829">
    <property type="term" value="C:cytosol"/>
    <property type="evidence" value="ECO:0007669"/>
    <property type="project" value="TreeGrafter"/>
</dbReference>
<dbReference type="NCBIfam" id="TIGR00738">
    <property type="entry name" value="rrf2_super"/>
    <property type="match status" value="1"/>
</dbReference>
<dbReference type="PANTHER" id="PTHR33221">
    <property type="entry name" value="WINGED HELIX-TURN-HELIX TRANSCRIPTIONAL REGULATOR, RRF2 FAMILY"/>
    <property type="match status" value="1"/>
</dbReference>
<evidence type="ECO:0000313" key="3">
    <source>
        <dbReference type="Proteomes" id="UP000197424"/>
    </source>
</evidence>
<dbReference type="InterPro" id="IPR036388">
    <property type="entry name" value="WH-like_DNA-bd_sf"/>
</dbReference>
<name>A0A248LIL8_9NEIS</name>
<keyword evidence="1" id="KW-0238">DNA-binding</keyword>
<organism evidence="2 3">
    <name type="scientific">Laribacter hongkongensis</name>
    <dbReference type="NCBI Taxonomy" id="168471"/>
    <lineage>
        <taxon>Bacteria</taxon>
        <taxon>Pseudomonadati</taxon>
        <taxon>Pseudomonadota</taxon>
        <taxon>Betaproteobacteria</taxon>
        <taxon>Neisseriales</taxon>
        <taxon>Aquaspirillaceae</taxon>
        <taxon>Laribacter</taxon>
    </lineage>
</organism>
<dbReference type="InterPro" id="IPR000944">
    <property type="entry name" value="Tscrpt_reg_Rrf2"/>
</dbReference>
<dbReference type="PROSITE" id="PS51197">
    <property type="entry name" value="HTH_RRF2_2"/>
    <property type="match status" value="1"/>
</dbReference>
<reference evidence="3" key="1">
    <citation type="submission" date="2017-06" db="EMBL/GenBank/DDBJ databases">
        <title>Whole genome sequence of Laribacter hongkongensis LHGZ1.</title>
        <authorList>
            <person name="Chen D."/>
            <person name="Wu H."/>
            <person name="Chen J."/>
        </authorList>
    </citation>
    <scope>NUCLEOTIDE SEQUENCE [LARGE SCALE GENOMIC DNA]</scope>
    <source>
        <strain evidence="3">LHGZ1</strain>
    </source>
</reference>
<dbReference type="OrthoDB" id="9795923at2"/>